<protein>
    <submittedName>
        <fullName evidence="4">Uncharacterized protein</fullName>
    </submittedName>
</protein>
<dbReference type="PROSITE" id="PS50005">
    <property type="entry name" value="TPR"/>
    <property type="match status" value="2"/>
</dbReference>
<dbReference type="InterPro" id="IPR050498">
    <property type="entry name" value="Ycf3"/>
</dbReference>
<proteinExistence type="predicted"/>
<feature type="repeat" description="TPR" evidence="3">
    <location>
        <begin position="122"/>
        <end position="155"/>
    </location>
</feature>
<dbReference type="InterPro" id="IPR019734">
    <property type="entry name" value="TPR_rpt"/>
</dbReference>
<gene>
    <name evidence="4" type="ORF">ADA01nite_17200</name>
</gene>
<dbReference type="PANTHER" id="PTHR44858:SF1">
    <property type="entry name" value="UDP-N-ACETYLGLUCOSAMINE--PEPTIDE N-ACETYLGLUCOSAMINYLTRANSFERASE SPINDLY-RELATED"/>
    <property type="match status" value="1"/>
</dbReference>
<keyword evidence="2 3" id="KW-0802">TPR repeat</keyword>
<dbReference type="Proteomes" id="UP000321157">
    <property type="component" value="Unassembled WGS sequence"/>
</dbReference>
<dbReference type="AlphaFoldDB" id="A0A511V5Q6"/>
<comment type="caution">
    <text evidence="4">The sequence shown here is derived from an EMBL/GenBank/DDBJ whole genome shotgun (WGS) entry which is preliminary data.</text>
</comment>
<evidence type="ECO:0000256" key="2">
    <source>
        <dbReference type="ARBA" id="ARBA00022803"/>
    </source>
</evidence>
<name>A0A511V5Q6_9BACL</name>
<dbReference type="Gene3D" id="1.25.40.10">
    <property type="entry name" value="Tetratricopeptide repeat domain"/>
    <property type="match status" value="2"/>
</dbReference>
<feature type="repeat" description="TPR" evidence="3">
    <location>
        <begin position="43"/>
        <end position="76"/>
    </location>
</feature>
<reference evidence="4 5" key="1">
    <citation type="submission" date="2019-07" db="EMBL/GenBank/DDBJ databases">
        <title>Whole genome shotgun sequence of Aneurinibacillus danicus NBRC 102444.</title>
        <authorList>
            <person name="Hosoyama A."/>
            <person name="Uohara A."/>
            <person name="Ohji S."/>
            <person name="Ichikawa N."/>
        </authorList>
    </citation>
    <scope>NUCLEOTIDE SEQUENCE [LARGE SCALE GENOMIC DNA]</scope>
    <source>
        <strain evidence="4 5">NBRC 102444</strain>
    </source>
</reference>
<dbReference type="InterPro" id="IPR011990">
    <property type="entry name" value="TPR-like_helical_dom_sf"/>
</dbReference>
<keyword evidence="5" id="KW-1185">Reference proteome</keyword>
<keyword evidence="1" id="KW-0677">Repeat</keyword>
<organism evidence="4 5">
    <name type="scientific">Aneurinibacillus danicus</name>
    <dbReference type="NCBI Taxonomy" id="267746"/>
    <lineage>
        <taxon>Bacteria</taxon>
        <taxon>Bacillati</taxon>
        <taxon>Bacillota</taxon>
        <taxon>Bacilli</taxon>
        <taxon>Bacillales</taxon>
        <taxon>Paenibacillaceae</taxon>
        <taxon>Aneurinibacillus group</taxon>
        <taxon>Aneurinibacillus</taxon>
    </lineage>
</organism>
<dbReference type="RefSeq" id="WP_146809541.1">
    <property type="nucleotide sequence ID" value="NZ_BJXX01000069.1"/>
</dbReference>
<evidence type="ECO:0000313" key="5">
    <source>
        <dbReference type="Proteomes" id="UP000321157"/>
    </source>
</evidence>
<dbReference type="EMBL" id="BJXX01000069">
    <property type="protein sequence ID" value="GEN34260.1"/>
    <property type="molecule type" value="Genomic_DNA"/>
</dbReference>
<dbReference type="OrthoDB" id="2658522at2"/>
<evidence type="ECO:0000256" key="3">
    <source>
        <dbReference type="PROSITE-ProRule" id="PRU00339"/>
    </source>
</evidence>
<dbReference type="SUPFAM" id="SSF48452">
    <property type="entry name" value="TPR-like"/>
    <property type="match status" value="1"/>
</dbReference>
<accession>A0A511V5Q6</accession>
<dbReference type="Pfam" id="PF13431">
    <property type="entry name" value="TPR_17"/>
    <property type="match status" value="1"/>
</dbReference>
<dbReference type="PANTHER" id="PTHR44858">
    <property type="entry name" value="TETRATRICOPEPTIDE REPEAT PROTEIN 6"/>
    <property type="match status" value="1"/>
</dbReference>
<sequence length="180" mass="20872">MDTEKKQAGKQHIKEAYRALFANDFARAVCAFEKAIQCDPTNASYYFKLSITYARNQQLDLAIQTIEKALVLEPKNEKFIMQHQRLNCRRYTEEAVQCLEKGSIEQALVLIERAVELDPLYMQAHYVAAQVYFLRGQYIQARKAARQAVRLAPNFLEARVLLARCREQVLLEKKKKKGET</sequence>
<dbReference type="SMART" id="SM00028">
    <property type="entry name" value="TPR"/>
    <property type="match status" value="4"/>
</dbReference>
<evidence type="ECO:0000256" key="1">
    <source>
        <dbReference type="ARBA" id="ARBA00022737"/>
    </source>
</evidence>
<evidence type="ECO:0000313" key="4">
    <source>
        <dbReference type="EMBL" id="GEN34260.1"/>
    </source>
</evidence>
<dbReference type="Pfam" id="PF12895">
    <property type="entry name" value="ANAPC3"/>
    <property type="match status" value="1"/>
</dbReference>